<reference evidence="1 2" key="1">
    <citation type="journal article" date="2010" name="Plant Cell">
        <title>The Chlorella variabilis NC64A genome reveals adaptation to photosymbiosis, coevolution with viruses, and cryptic sex.</title>
        <authorList>
            <person name="Blanc G."/>
            <person name="Duncan G."/>
            <person name="Agarkova I."/>
            <person name="Borodovsky M."/>
            <person name="Gurnon J."/>
            <person name="Kuo A."/>
            <person name="Lindquist E."/>
            <person name="Lucas S."/>
            <person name="Pangilinan J."/>
            <person name="Polle J."/>
            <person name="Salamov A."/>
            <person name="Terry A."/>
            <person name="Yamada T."/>
            <person name="Dunigan D.D."/>
            <person name="Grigoriev I.V."/>
            <person name="Claverie J.M."/>
            <person name="Van Etten J.L."/>
        </authorList>
    </citation>
    <scope>NUCLEOTIDE SEQUENCE [LARGE SCALE GENOMIC DNA]</scope>
    <source>
        <strain evidence="1 2">NC64A</strain>
    </source>
</reference>
<dbReference type="AlphaFoldDB" id="E1ZHY3"/>
<dbReference type="KEGG" id="cvr:CHLNCDRAFT_135311"/>
<dbReference type="Gene3D" id="1.20.141.10">
    <property type="entry name" value="Chitosanase, subunit A, domain 1"/>
    <property type="match status" value="1"/>
</dbReference>
<keyword evidence="2" id="KW-1185">Reference proteome</keyword>
<dbReference type="InterPro" id="IPR000400">
    <property type="entry name" value="Glyco_hydro_46"/>
</dbReference>
<dbReference type="SUPFAM" id="SSF53955">
    <property type="entry name" value="Lysozyme-like"/>
    <property type="match status" value="1"/>
</dbReference>
<proteinExistence type="predicted"/>
<sequence length="357" mass="39033">MAATTPGSAAAVSLLTTSSTGSCRKICSVLTKACLRQRTCSVLASDRKFGVAGCKFFRKTKVLSFYYSPKPSPKPNPSPTPFRWNDLSPVGKRRAEELLSIFENASLDPGYSYAENLGDGRGITFGRHARHAAPAAPAVAAAPAVHASVAGKPAGNGLAKYLAALERIDRGGGGSNVAGLDGFIQAVALAARDPLFRRTQDYFADQLYFTPSQQLAKQYGIRLSLTKAQLYDAYIQHGYSDPDQDVYSISVNGMAAWVNQQLGGAPLKGVDEKRWLKKFLERRRWVLLNTDSEWAASVARVDLYTWIVQLGGWWLDKPLQLSWEPCRPNRARGPCQPQPRPTQYSIGGVIYGDFLVE</sequence>
<evidence type="ECO:0000313" key="2">
    <source>
        <dbReference type="Proteomes" id="UP000008141"/>
    </source>
</evidence>
<dbReference type="OrthoDB" id="76114at2759"/>
<dbReference type="GO" id="GO:0005576">
    <property type="term" value="C:extracellular region"/>
    <property type="evidence" value="ECO:0007669"/>
    <property type="project" value="InterPro"/>
</dbReference>
<organism evidence="2">
    <name type="scientific">Chlorella variabilis</name>
    <name type="common">Green alga</name>
    <dbReference type="NCBI Taxonomy" id="554065"/>
    <lineage>
        <taxon>Eukaryota</taxon>
        <taxon>Viridiplantae</taxon>
        <taxon>Chlorophyta</taxon>
        <taxon>core chlorophytes</taxon>
        <taxon>Trebouxiophyceae</taxon>
        <taxon>Chlorellales</taxon>
        <taxon>Chlorellaceae</taxon>
        <taxon>Chlorella clade</taxon>
        <taxon>Chlorella</taxon>
    </lineage>
</organism>
<dbReference type="RefSeq" id="XP_005846642.1">
    <property type="nucleotide sequence ID" value="XM_005846580.1"/>
</dbReference>
<dbReference type="InterPro" id="IPR023099">
    <property type="entry name" value="Glyco_hydro_46_N"/>
</dbReference>
<gene>
    <name evidence="1" type="ORF">CHLNCDRAFT_135311</name>
</gene>
<dbReference type="GeneID" id="17354146"/>
<name>E1ZHY3_CHLVA</name>
<dbReference type="EMBL" id="GL433847">
    <property type="protein sequence ID" value="EFN54540.1"/>
    <property type="molecule type" value="Genomic_DNA"/>
</dbReference>
<dbReference type="OMA" id="DLYTWIV"/>
<dbReference type="Proteomes" id="UP000008141">
    <property type="component" value="Unassembled WGS sequence"/>
</dbReference>
<dbReference type="CDD" id="cd00978">
    <property type="entry name" value="chitosanase_GH46"/>
    <property type="match status" value="1"/>
</dbReference>
<dbReference type="Pfam" id="PF01374">
    <property type="entry name" value="Glyco_hydro_46"/>
    <property type="match status" value="1"/>
</dbReference>
<dbReference type="GO" id="GO:0016977">
    <property type="term" value="F:chitosanase activity"/>
    <property type="evidence" value="ECO:0007669"/>
    <property type="project" value="InterPro"/>
</dbReference>
<dbReference type="Gene3D" id="3.30.386.10">
    <property type="entry name" value="Chitosanase, subunit A, domain 2"/>
    <property type="match status" value="1"/>
</dbReference>
<accession>E1ZHY3</accession>
<dbReference type="GO" id="GO:0005975">
    <property type="term" value="P:carbohydrate metabolic process"/>
    <property type="evidence" value="ECO:0007669"/>
    <property type="project" value="InterPro"/>
</dbReference>
<protein>
    <submittedName>
        <fullName evidence="1">Uncharacterized protein</fullName>
    </submittedName>
</protein>
<dbReference type="eggNOG" id="ENOG502S96N">
    <property type="taxonomic scope" value="Eukaryota"/>
</dbReference>
<dbReference type="InterPro" id="IPR023346">
    <property type="entry name" value="Lysozyme-like_dom_sf"/>
</dbReference>
<dbReference type="InParanoid" id="E1ZHY3"/>
<evidence type="ECO:0000313" key="1">
    <source>
        <dbReference type="EMBL" id="EFN54540.1"/>
    </source>
</evidence>